<comment type="subcellular location">
    <subcellularLocation>
        <location evidence="1">Cell outer membrane</location>
        <topology evidence="1">Multi-pass membrane protein</topology>
    </subcellularLocation>
</comment>
<comment type="caution">
    <text evidence="13">The sequence shown here is derived from an EMBL/GenBank/DDBJ whole genome shotgun (WGS) entry which is preliminary data.</text>
</comment>
<feature type="domain" description="Porin" evidence="12">
    <location>
        <begin position="15"/>
        <end position="348"/>
    </location>
</feature>
<dbReference type="EMBL" id="PQGA01000016">
    <property type="protein sequence ID" value="POR47956.1"/>
    <property type="molecule type" value="Genomic_DNA"/>
</dbReference>
<dbReference type="GO" id="GO:0015288">
    <property type="term" value="F:porin activity"/>
    <property type="evidence" value="ECO:0007669"/>
    <property type="project" value="UniProtKB-KW"/>
</dbReference>
<feature type="signal peptide" evidence="11">
    <location>
        <begin position="1"/>
        <end position="19"/>
    </location>
</feature>
<keyword evidence="10" id="KW-0998">Cell outer membrane</keyword>
<dbReference type="GO" id="GO:0006811">
    <property type="term" value="P:monoatomic ion transport"/>
    <property type="evidence" value="ECO:0007669"/>
    <property type="project" value="UniProtKB-KW"/>
</dbReference>
<dbReference type="PANTHER" id="PTHR34501:SF9">
    <property type="entry name" value="MAJOR OUTER MEMBRANE PROTEIN P.IA"/>
    <property type="match status" value="1"/>
</dbReference>
<keyword evidence="3" id="KW-0813">Transport</keyword>
<keyword evidence="6 11" id="KW-0732">Signal</keyword>
<evidence type="ECO:0000256" key="9">
    <source>
        <dbReference type="ARBA" id="ARBA00023136"/>
    </source>
</evidence>
<dbReference type="AlphaFoldDB" id="A0A2S4LZQ8"/>
<evidence type="ECO:0000256" key="3">
    <source>
        <dbReference type="ARBA" id="ARBA00022448"/>
    </source>
</evidence>
<keyword evidence="5" id="KW-0812">Transmembrane</keyword>
<proteinExistence type="predicted"/>
<accession>A0A2S4LZQ8</accession>
<keyword evidence="8" id="KW-0626">Porin</keyword>
<evidence type="ECO:0000256" key="7">
    <source>
        <dbReference type="ARBA" id="ARBA00023065"/>
    </source>
</evidence>
<name>A0A2S4LZQ8_9BURK</name>
<evidence type="ECO:0000313" key="14">
    <source>
        <dbReference type="Proteomes" id="UP000237381"/>
    </source>
</evidence>
<feature type="chain" id="PRO_5015440902" evidence="11">
    <location>
        <begin position="20"/>
        <end position="389"/>
    </location>
</feature>
<sequence>MKKYAGGISLLLSISAAHAQSSIALYGVVDDALTFNSNANGQHQYFMTSGAKTANRWGLTGTEDLGGGVKTLFAIESGFSNNNGAALQGGALFGRQAYVGVAGNAGTLTFGRQYSSGYWYVGGPLTSGGGWAFSGSGYGAHPGDVDNLDSFNRVNNAVIYTTPRINGFTGSAMYSFGGVPGSTAQHQIWALGAGYVNGAITLGLGYQVANQPNYSFYGNNPSSSGTGSNMWSPVNAGYASAGAQKILSAGAAYTLGSATIAAIYSNTRYTDLGATAVAGLSATEAGYRGDETFNIGELNFKYMVTPTLLLGASYAYTHSSGVNNARYQQVDLGFDYLISKRTDFYGGTIYQHAAGTNSLGMSAVAEIGPATPSSNNHQILAIVGMGHRF</sequence>
<dbReference type="Proteomes" id="UP000237381">
    <property type="component" value="Unassembled WGS sequence"/>
</dbReference>
<keyword evidence="7" id="KW-0406">Ion transport</keyword>
<dbReference type="PANTHER" id="PTHR34501">
    <property type="entry name" value="PROTEIN YDDL-RELATED"/>
    <property type="match status" value="1"/>
</dbReference>
<evidence type="ECO:0000256" key="2">
    <source>
        <dbReference type="ARBA" id="ARBA00011233"/>
    </source>
</evidence>
<dbReference type="SUPFAM" id="SSF56935">
    <property type="entry name" value="Porins"/>
    <property type="match status" value="1"/>
</dbReference>
<evidence type="ECO:0000256" key="10">
    <source>
        <dbReference type="ARBA" id="ARBA00023237"/>
    </source>
</evidence>
<gene>
    <name evidence="13" type="ORF">B0G62_116106</name>
</gene>
<dbReference type="OrthoDB" id="8982743at2"/>
<dbReference type="Pfam" id="PF13609">
    <property type="entry name" value="Porin_4"/>
    <property type="match status" value="1"/>
</dbReference>
<evidence type="ECO:0000256" key="6">
    <source>
        <dbReference type="ARBA" id="ARBA00022729"/>
    </source>
</evidence>
<dbReference type="InterPro" id="IPR023614">
    <property type="entry name" value="Porin_dom_sf"/>
</dbReference>
<evidence type="ECO:0000256" key="5">
    <source>
        <dbReference type="ARBA" id="ARBA00022692"/>
    </source>
</evidence>
<evidence type="ECO:0000256" key="8">
    <source>
        <dbReference type="ARBA" id="ARBA00023114"/>
    </source>
</evidence>
<dbReference type="Gene3D" id="2.40.160.10">
    <property type="entry name" value="Porin"/>
    <property type="match status" value="1"/>
</dbReference>
<organism evidence="13 14">
    <name type="scientific">Paraburkholderia eburnea</name>
    <dbReference type="NCBI Taxonomy" id="1189126"/>
    <lineage>
        <taxon>Bacteria</taxon>
        <taxon>Pseudomonadati</taxon>
        <taxon>Pseudomonadota</taxon>
        <taxon>Betaproteobacteria</taxon>
        <taxon>Burkholderiales</taxon>
        <taxon>Burkholderiaceae</taxon>
        <taxon>Paraburkholderia</taxon>
    </lineage>
</organism>
<dbReference type="RefSeq" id="WP_103706629.1">
    <property type="nucleotide sequence ID" value="NZ_PQGA01000016.1"/>
</dbReference>
<evidence type="ECO:0000256" key="11">
    <source>
        <dbReference type="SAM" id="SignalP"/>
    </source>
</evidence>
<keyword evidence="14" id="KW-1185">Reference proteome</keyword>
<evidence type="ECO:0000259" key="12">
    <source>
        <dbReference type="Pfam" id="PF13609"/>
    </source>
</evidence>
<reference evidence="13 14" key="1">
    <citation type="submission" date="2018-01" db="EMBL/GenBank/DDBJ databases">
        <title>Genomic Encyclopedia of Type Strains, Phase III (KMG-III): the genomes of soil and plant-associated and newly described type strains.</title>
        <authorList>
            <person name="Whitman W."/>
        </authorList>
    </citation>
    <scope>NUCLEOTIDE SEQUENCE [LARGE SCALE GENOMIC DNA]</scope>
    <source>
        <strain evidence="13 14">JCM 18070</strain>
    </source>
</reference>
<dbReference type="GO" id="GO:0009279">
    <property type="term" value="C:cell outer membrane"/>
    <property type="evidence" value="ECO:0007669"/>
    <property type="project" value="UniProtKB-SubCell"/>
</dbReference>
<dbReference type="InterPro" id="IPR033900">
    <property type="entry name" value="Gram_neg_porin_domain"/>
</dbReference>
<dbReference type="CDD" id="cd00342">
    <property type="entry name" value="gram_neg_porins"/>
    <property type="match status" value="1"/>
</dbReference>
<keyword evidence="9" id="KW-0472">Membrane</keyword>
<dbReference type="InterPro" id="IPR050298">
    <property type="entry name" value="Gram-neg_bact_OMP"/>
</dbReference>
<evidence type="ECO:0000256" key="4">
    <source>
        <dbReference type="ARBA" id="ARBA00022452"/>
    </source>
</evidence>
<dbReference type="GO" id="GO:0046930">
    <property type="term" value="C:pore complex"/>
    <property type="evidence" value="ECO:0007669"/>
    <property type="project" value="UniProtKB-KW"/>
</dbReference>
<comment type="subunit">
    <text evidence="2">Homotrimer.</text>
</comment>
<evidence type="ECO:0000256" key="1">
    <source>
        <dbReference type="ARBA" id="ARBA00004571"/>
    </source>
</evidence>
<protein>
    <submittedName>
        <fullName evidence="13">Putative porin</fullName>
    </submittedName>
</protein>
<evidence type="ECO:0000313" key="13">
    <source>
        <dbReference type="EMBL" id="POR47956.1"/>
    </source>
</evidence>
<keyword evidence="4" id="KW-1134">Transmembrane beta strand</keyword>